<comment type="caution">
    <text evidence="3">The sequence shown here is derived from an EMBL/GenBank/DDBJ whole genome shotgun (WGS) entry which is preliminary data.</text>
</comment>
<dbReference type="Proteomes" id="UP001054837">
    <property type="component" value="Unassembled WGS sequence"/>
</dbReference>
<dbReference type="InterPro" id="IPR027417">
    <property type="entry name" value="P-loop_NTPase"/>
</dbReference>
<evidence type="ECO:0000313" key="4">
    <source>
        <dbReference type="Proteomes" id="UP001054837"/>
    </source>
</evidence>
<name>A0AAV4V6G7_9ARAC</name>
<dbReference type="SUPFAM" id="SSF52540">
    <property type="entry name" value="P-loop containing nucleoside triphosphate hydrolases"/>
    <property type="match status" value="1"/>
</dbReference>
<dbReference type="InterPro" id="IPR013641">
    <property type="entry name" value="KTI12/PSTK"/>
</dbReference>
<gene>
    <name evidence="3" type="primary">Pstk</name>
    <name evidence="3" type="ORF">CDAR_233221</name>
</gene>
<proteinExistence type="predicted"/>
<keyword evidence="1" id="KW-0547">Nucleotide-binding</keyword>
<dbReference type="AlphaFoldDB" id="A0AAV4V6G7"/>
<keyword evidence="3" id="KW-0418">Kinase</keyword>
<keyword evidence="2" id="KW-0067">ATP-binding</keyword>
<dbReference type="EMBL" id="BPLQ01012394">
    <property type="protein sequence ID" value="GIY65130.1"/>
    <property type="molecule type" value="Genomic_DNA"/>
</dbReference>
<dbReference type="Gene3D" id="3.40.50.300">
    <property type="entry name" value="P-loop containing nucleotide triphosphate hydrolases"/>
    <property type="match status" value="1"/>
</dbReference>
<dbReference type="GO" id="GO:0005524">
    <property type="term" value="F:ATP binding"/>
    <property type="evidence" value="ECO:0007669"/>
    <property type="project" value="UniProtKB-KW"/>
</dbReference>
<dbReference type="Pfam" id="PF08433">
    <property type="entry name" value="KTI12"/>
    <property type="match status" value="1"/>
</dbReference>
<dbReference type="GO" id="GO:0000049">
    <property type="term" value="F:tRNA binding"/>
    <property type="evidence" value="ECO:0007669"/>
    <property type="project" value="TreeGrafter"/>
</dbReference>
<evidence type="ECO:0000256" key="2">
    <source>
        <dbReference type="ARBA" id="ARBA00022840"/>
    </source>
</evidence>
<evidence type="ECO:0000256" key="1">
    <source>
        <dbReference type="ARBA" id="ARBA00022741"/>
    </source>
</evidence>
<keyword evidence="4" id="KW-1185">Reference proteome</keyword>
<reference evidence="3 4" key="1">
    <citation type="submission" date="2021-06" db="EMBL/GenBank/DDBJ databases">
        <title>Caerostris darwini draft genome.</title>
        <authorList>
            <person name="Kono N."/>
            <person name="Arakawa K."/>
        </authorList>
    </citation>
    <scope>NUCLEOTIDE SEQUENCE [LARGE SCALE GENOMIC DNA]</scope>
</reference>
<dbReference type="InterPro" id="IPR052648">
    <property type="entry name" value="Ser-tRNA(Sec)_kinase"/>
</dbReference>
<evidence type="ECO:0000313" key="3">
    <source>
        <dbReference type="EMBL" id="GIY65130.1"/>
    </source>
</evidence>
<sequence length="366" mass="42190">MGGDIESLWRRGLIGCGKSTLINFFSKNKSEIFNRSFLNNNESNNINKLEVELKPNEIYKIVFDDLCSIEEQAELMKTLKGWRNFRVDLLMAAEHFINNACGSECHVAGPLSERSQNLLNKIEKLNDAITPESNGIFFVEDNFYYRSMRYDWFQIARRTNIGFCEVFLQCPLNTAIHRNSIRGYNIPEQKIKLMITCMEYPNPTKYKWEKFSMIFDSSAELKNSALIPILRLIDEATNNPAELMVNEEKIEAQKVCSMNAVHQADNILRKLTSKKISDFKENISSKEDFKSLVSLVSDVRQDLLNGIRHGEVHLPTNILENLKILGIEKVQKEYENILSEIFETALQEKIIDVKALLTNFDKNLSL</sequence>
<keyword evidence="3" id="KW-0808">Transferase</keyword>
<dbReference type="PANTHER" id="PTHR20873:SF0">
    <property type="entry name" value="L-SERYL-TRNA(SEC) KINASE"/>
    <property type="match status" value="1"/>
</dbReference>
<organism evidence="3 4">
    <name type="scientific">Caerostris darwini</name>
    <dbReference type="NCBI Taxonomy" id="1538125"/>
    <lineage>
        <taxon>Eukaryota</taxon>
        <taxon>Metazoa</taxon>
        <taxon>Ecdysozoa</taxon>
        <taxon>Arthropoda</taxon>
        <taxon>Chelicerata</taxon>
        <taxon>Arachnida</taxon>
        <taxon>Araneae</taxon>
        <taxon>Araneomorphae</taxon>
        <taxon>Entelegynae</taxon>
        <taxon>Araneoidea</taxon>
        <taxon>Araneidae</taxon>
        <taxon>Caerostris</taxon>
    </lineage>
</organism>
<protein>
    <submittedName>
        <fullName evidence="3">L-seryl-tRNA(Sec) kinase</fullName>
    </submittedName>
</protein>
<dbReference type="PANTHER" id="PTHR20873">
    <property type="entry name" value="L-SERYL-TRNA(SEC) KINASE"/>
    <property type="match status" value="1"/>
</dbReference>
<accession>A0AAV4V6G7</accession>
<dbReference type="GO" id="GO:0016301">
    <property type="term" value="F:kinase activity"/>
    <property type="evidence" value="ECO:0007669"/>
    <property type="project" value="UniProtKB-KW"/>
</dbReference>